<evidence type="ECO:0000313" key="1">
    <source>
        <dbReference type="EMBL" id="CAI3997667.1"/>
    </source>
</evidence>
<comment type="caution">
    <text evidence="1">The sequence shown here is derived from an EMBL/GenBank/DDBJ whole genome shotgun (WGS) entry which is preliminary data.</text>
</comment>
<dbReference type="EMBL" id="CAMXCT020002368">
    <property type="protein sequence ID" value="CAL1151042.1"/>
    <property type="molecule type" value="Genomic_DNA"/>
</dbReference>
<protein>
    <submittedName>
        <fullName evidence="1">Uncharacterized protein</fullName>
    </submittedName>
</protein>
<gene>
    <name evidence="1" type="ORF">C1SCF055_LOCUS24026</name>
</gene>
<accession>A0A9P1CSC1</accession>
<keyword evidence="3" id="KW-1185">Reference proteome</keyword>
<reference evidence="2" key="2">
    <citation type="submission" date="2024-04" db="EMBL/GenBank/DDBJ databases">
        <authorList>
            <person name="Chen Y."/>
            <person name="Shah S."/>
            <person name="Dougan E. K."/>
            <person name="Thang M."/>
            <person name="Chan C."/>
        </authorList>
    </citation>
    <scope>NUCLEOTIDE SEQUENCE [LARGE SCALE GENOMIC DNA]</scope>
</reference>
<dbReference type="Proteomes" id="UP001152797">
    <property type="component" value="Unassembled WGS sequence"/>
</dbReference>
<evidence type="ECO:0000313" key="2">
    <source>
        <dbReference type="EMBL" id="CAL1151042.1"/>
    </source>
</evidence>
<reference evidence="1" key="1">
    <citation type="submission" date="2022-10" db="EMBL/GenBank/DDBJ databases">
        <authorList>
            <person name="Chen Y."/>
            <person name="Dougan E. K."/>
            <person name="Chan C."/>
            <person name="Rhodes N."/>
            <person name="Thang M."/>
        </authorList>
    </citation>
    <scope>NUCLEOTIDE SEQUENCE</scope>
</reference>
<evidence type="ECO:0000313" key="3">
    <source>
        <dbReference type="Proteomes" id="UP001152797"/>
    </source>
</evidence>
<dbReference type="EMBL" id="CAMXCT010002368">
    <property type="protein sequence ID" value="CAI3997667.1"/>
    <property type="molecule type" value="Genomic_DNA"/>
</dbReference>
<name>A0A9P1CSC1_9DINO</name>
<sequence length="589" mass="65781">MATLQGLIDSDPENLTKLAKLMHSVHSPALALNELGFANHPSAAIIGNYRDPMHMKIVYHADPATLFRCAPDWSDLIPPSNPDLFAIQDSNGTGGKADGDNLDPRDEKSSALVAYQGESSRSQEIVRRYILQSMKVWLRDDQDKIAAENCRFVYSFPFCPAAIKSLGIIFDNTALKRSLSQSGVLFAQILRTGVGDIKVPHPNDFNRSNLAVVFLEVTKFDQVADSVMVRSDPIHIDASIPEPVTTGSSTPFVLCLDAFPLDTLMKMRRWEVEPELNVSIKLADGMDPDIYGTPYCSKLLADLLAEGSFFLQGNSEGFDVKQSILTDMRNRGLTEQDDNAGWALTSDGRCAVSVSYLLKKRQKVVRIRSGISLQDMETVELLIQMQNDKWKPELVDGKKSDIAKKFYVHDESEKIWYQPGGKDSVCREYLILLLTASSHLQPMWMQISYRDGLLIQALAEPAALVLCSQPIVVVLQIPQTAVLQQLQQASYPQDLLQLAQEQVRMIQSQSLAIRLAHLHRRHLQRLDQIILAVPNLNPRVRSKVRREGIVILNTGELSDSHLPKLDGNALAPVMRVMARHIAQRQDQAM</sequence>
<dbReference type="EMBL" id="CAMXCT030002368">
    <property type="protein sequence ID" value="CAL4784979.1"/>
    <property type="molecule type" value="Genomic_DNA"/>
</dbReference>
<organism evidence="1">
    <name type="scientific">Cladocopium goreaui</name>
    <dbReference type="NCBI Taxonomy" id="2562237"/>
    <lineage>
        <taxon>Eukaryota</taxon>
        <taxon>Sar</taxon>
        <taxon>Alveolata</taxon>
        <taxon>Dinophyceae</taxon>
        <taxon>Suessiales</taxon>
        <taxon>Symbiodiniaceae</taxon>
        <taxon>Cladocopium</taxon>
    </lineage>
</organism>
<proteinExistence type="predicted"/>
<dbReference type="AlphaFoldDB" id="A0A9P1CSC1"/>